<dbReference type="Proteomes" id="UP000014073">
    <property type="component" value="Unassembled WGS sequence"/>
</dbReference>
<dbReference type="HOGENOM" id="CLU_2894472_0_0_10"/>
<gene>
    <name evidence="1" type="ORF">BACCOPRO_03117</name>
</gene>
<reference evidence="1 2" key="1">
    <citation type="submission" date="2008-12" db="EMBL/GenBank/DDBJ databases">
        <authorList>
            <person name="Fulton L."/>
            <person name="Clifton S."/>
            <person name="Fulton B."/>
            <person name="Xu J."/>
            <person name="Minx P."/>
            <person name="Pepin K.H."/>
            <person name="Johnson M."/>
            <person name="Bhonagiri V."/>
            <person name="Nash W.E."/>
            <person name="Mardis E.R."/>
            <person name="Wilson R.K."/>
        </authorList>
    </citation>
    <scope>NUCLEOTIDE SEQUENCE [LARGE SCALE GENOMIC DNA]</scope>
    <source>
        <strain evidence="1 2">DSM 18228</strain>
    </source>
</reference>
<organism evidence="1 2">
    <name type="scientific">Phocaeicola coprophilus DSM 18228 = JCM 13818</name>
    <dbReference type="NCBI Taxonomy" id="547042"/>
    <lineage>
        <taxon>Bacteria</taxon>
        <taxon>Pseudomonadati</taxon>
        <taxon>Bacteroidota</taxon>
        <taxon>Bacteroidia</taxon>
        <taxon>Bacteroidales</taxon>
        <taxon>Bacteroidaceae</taxon>
        <taxon>Phocaeicola</taxon>
    </lineage>
</organism>
<dbReference type="EMBL" id="ACBW01000197">
    <property type="protein sequence ID" value="EEF77595.1"/>
    <property type="molecule type" value="Genomic_DNA"/>
</dbReference>
<evidence type="ECO:0000313" key="2">
    <source>
        <dbReference type="Proteomes" id="UP000014073"/>
    </source>
</evidence>
<proteinExistence type="predicted"/>
<evidence type="ECO:0000313" key="1">
    <source>
        <dbReference type="EMBL" id="EEF77595.1"/>
    </source>
</evidence>
<name>S0FBY0_9BACT</name>
<dbReference type="AlphaFoldDB" id="S0FBY0"/>
<protein>
    <submittedName>
        <fullName evidence="1">Uncharacterized protein</fullName>
    </submittedName>
</protein>
<keyword evidence="2" id="KW-1185">Reference proteome</keyword>
<comment type="caution">
    <text evidence="1">The sequence shown here is derived from an EMBL/GenBank/DDBJ whole genome shotgun (WGS) entry which is preliminary data.</text>
</comment>
<sequence length="62" mass="6951">MIDRTIPEACQNEFSEAGNTFGRGEIKPAGFLKNVSGFEGKDFGLLSKTFRRFSVLMLKLFC</sequence>
<accession>S0FBY0</accession>